<dbReference type="InterPro" id="IPR029039">
    <property type="entry name" value="Flavoprotein-like_sf"/>
</dbReference>
<dbReference type="PANTHER" id="PTHR30543:SF21">
    <property type="entry name" value="NAD(P)H-DEPENDENT FMN REDUCTASE LOT6"/>
    <property type="match status" value="1"/>
</dbReference>
<dbReference type="GO" id="GO:0010181">
    <property type="term" value="F:FMN binding"/>
    <property type="evidence" value="ECO:0007669"/>
    <property type="project" value="TreeGrafter"/>
</dbReference>
<dbReference type="PANTHER" id="PTHR30543">
    <property type="entry name" value="CHROMATE REDUCTASE"/>
    <property type="match status" value="1"/>
</dbReference>
<dbReference type="GO" id="GO:0016491">
    <property type="term" value="F:oxidoreductase activity"/>
    <property type="evidence" value="ECO:0007669"/>
    <property type="project" value="InterPro"/>
</dbReference>
<proteinExistence type="inferred from homology"/>
<comment type="similarity">
    <text evidence="1">Belongs to the azoreductase type 2 family.</text>
</comment>
<sequence>MDQRPLVVMGISGSLREGSTNSRILASIAGMMSPSVEFRTYDGLASLPHFNPDLDIDGAEPHEAVVDWRERLRAADAIVICTPEYARGVPGSLKNALDWVVSSGEWMNLPTAVISVSPHPEGGAAALSSLIQTLRMMSAAVPDDATLAVPFVGRKLGTDGSVTDTDTLTSLRNLAAALMQALA</sequence>
<dbReference type="Pfam" id="PF03358">
    <property type="entry name" value="FMN_red"/>
    <property type="match status" value="1"/>
</dbReference>
<keyword evidence="4" id="KW-1185">Reference proteome</keyword>
<dbReference type="KEGG" id="plyc:GXP70_15440"/>
<name>A0A6C0G8D8_9BACL</name>
<dbReference type="GO" id="GO:0005829">
    <property type="term" value="C:cytosol"/>
    <property type="evidence" value="ECO:0007669"/>
    <property type="project" value="TreeGrafter"/>
</dbReference>
<dbReference type="Gene3D" id="3.40.50.360">
    <property type="match status" value="1"/>
</dbReference>
<organism evidence="3 4">
    <name type="scientific">Paenibacillus lycopersici</name>
    <dbReference type="NCBI Taxonomy" id="2704462"/>
    <lineage>
        <taxon>Bacteria</taxon>
        <taxon>Bacillati</taxon>
        <taxon>Bacillota</taxon>
        <taxon>Bacilli</taxon>
        <taxon>Bacillales</taxon>
        <taxon>Paenibacillaceae</taxon>
        <taxon>Paenibacillus</taxon>
    </lineage>
</organism>
<evidence type="ECO:0000313" key="4">
    <source>
        <dbReference type="Proteomes" id="UP000476064"/>
    </source>
</evidence>
<dbReference type="SUPFAM" id="SSF52218">
    <property type="entry name" value="Flavoproteins"/>
    <property type="match status" value="1"/>
</dbReference>
<dbReference type="Proteomes" id="UP000476064">
    <property type="component" value="Chromosome"/>
</dbReference>
<dbReference type="EMBL" id="CP048209">
    <property type="protein sequence ID" value="QHT63941.1"/>
    <property type="molecule type" value="Genomic_DNA"/>
</dbReference>
<evidence type="ECO:0000259" key="2">
    <source>
        <dbReference type="Pfam" id="PF03358"/>
    </source>
</evidence>
<accession>A0A6C0G8D8</accession>
<dbReference type="InterPro" id="IPR005025">
    <property type="entry name" value="FMN_Rdtase-like_dom"/>
</dbReference>
<reference evidence="3 4" key="1">
    <citation type="submission" date="2020-01" db="EMBL/GenBank/DDBJ databases">
        <title>Paenibacillus sp. nov., isolated from tomato rhizosphere.</title>
        <authorList>
            <person name="Weon H.-Y."/>
            <person name="Lee S.A."/>
        </authorList>
    </citation>
    <scope>NUCLEOTIDE SEQUENCE [LARGE SCALE GENOMIC DNA]</scope>
    <source>
        <strain evidence="3 4">12200R-189</strain>
    </source>
</reference>
<evidence type="ECO:0000313" key="3">
    <source>
        <dbReference type="EMBL" id="QHT63941.1"/>
    </source>
</evidence>
<feature type="domain" description="NADPH-dependent FMN reductase-like" evidence="2">
    <location>
        <begin position="8"/>
        <end position="150"/>
    </location>
</feature>
<gene>
    <name evidence="3" type="ORF">GXP70_15440</name>
</gene>
<dbReference type="AlphaFoldDB" id="A0A6C0G8D8"/>
<protein>
    <submittedName>
        <fullName evidence="3">NAD(P)H-dependent oxidoreductase</fullName>
    </submittedName>
</protein>
<dbReference type="InterPro" id="IPR050712">
    <property type="entry name" value="NAD(P)H-dep_reductase"/>
</dbReference>
<evidence type="ECO:0000256" key="1">
    <source>
        <dbReference type="ARBA" id="ARBA00009428"/>
    </source>
</evidence>